<evidence type="ECO:0000256" key="12">
    <source>
        <dbReference type="ARBA" id="ARBA00022703"/>
    </source>
</evidence>
<keyword evidence="16" id="KW-0378">Hydrolase</keyword>
<evidence type="ECO:0000256" key="17">
    <source>
        <dbReference type="ARBA" id="ARBA00022825"/>
    </source>
</evidence>
<evidence type="ECO:0000256" key="6">
    <source>
        <dbReference type="ARBA" id="ARBA00010541"/>
    </source>
</evidence>
<keyword evidence="12" id="KW-0053">Apoptosis</keyword>
<evidence type="ECO:0000256" key="2">
    <source>
        <dbReference type="ARBA" id="ARBA00001772"/>
    </source>
</evidence>
<dbReference type="GO" id="GO:0006915">
    <property type="term" value="P:apoptotic process"/>
    <property type="evidence" value="ECO:0007669"/>
    <property type="project" value="UniProtKB-KW"/>
</dbReference>
<dbReference type="CDD" id="cd10839">
    <property type="entry name" value="cpPDZ1_DegP-like"/>
    <property type="match status" value="1"/>
</dbReference>
<keyword evidence="14" id="KW-0677">Repeat</keyword>
<evidence type="ECO:0000256" key="16">
    <source>
        <dbReference type="ARBA" id="ARBA00022801"/>
    </source>
</evidence>
<evidence type="ECO:0000256" key="11">
    <source>
        <dbReference type="ARBA" id="ARBA00022670"/>
    </source>
</evidence>
<evidence type="ECO:0000256" key="15">
    <source>
        <dbReference type="ARBA" id="ARBA00022764"/>
    </source>
</evidence>
<dbReference type="EC" id="3.4.21.108" evidence="7"/>
<keyword evidence="13" id="KW-0732">Signal</keyword>
<protein>
    <recommendedName>
        <fullName evidence="9">Probable periplasmic serine endoprotease DegP-like</fullName>
        <ecNumber evidence="8">3.4.21.107</ecNumber>
        <ecNumber evidence="7">3.4.21.108</ecNumber>
    </recommendedName>
    <alternativeName>
        <fullName evidence="21">High temperature requirement protein A2</fullName>
    </alternativeName>
    <alternativeName>
        <fullName evidence="22">Protease Do</fullName>
    </alternativeName>
    <alternativeName>
        <fullName evidence="10">Serine protease HTRA2, mitochondrial</fullName>
    </alternativeName>
</protein>
<dbReference type="PROSITE" id="PS50106">
    <property type="entry name" value="PDZ"/>
    <property type="match status" value="2"/>
</dbReference>
<feature type="binding site" evidence="25">
    <location>
        <begin position="266"/>
        <end position="268"/>
    </location>
    <ligand>
        <name>substrate</name>
    </ligand>
</feature>
<dbReference type="Pfam" id="PF13180">
    <property type="entry name" value="PDZ_2"/>
    <property type="match status" value="1"/>
</dbReference>
<dbReference type="GO" id="GO:0004252">
    <property type="term" value="F:serine-type endopeptidase activity"/>
    <property type="evidence" value="ECO:0007669"/>
    <property type="project" value="InterPro"/>
</dbReference>
<feature type="binding site" evidence="25">
    <location>
        <position position="104"/>
    </location>
    <ligand>
        <name>substrate</name>
    </ligand>
</feature>
<dbReference type="SUPFAM" id="SSF50156">
    <property type="entry name" value="PDZ domain-like"/>
    <property type="match status" value="2"/>
</dbReference>
<comment type="similarity">
    <text evidence="6">Belongs to the peptidase S1C family.</text>
</comment>
<gene>
    <name evidence="26" type="ORF">CTOB1V02_LOCUS12845</name>
</gene>
<dbReference type="EMBL" id="OB670876">
    <property type="protein sequence ID" value="CAD7235029.1"/>
    <property type="molecule type" value="Genomic_DNA"/>
</dbReference>
<comment type="subcellular location">
    <subcellularLocation>
        <location evidence="4">Mitochondrion intermembrane space</location>
        <topology evidence="4">Single-pass membrane protein</topology>
    </subcellularLocation>
    <subcellularLocation>
        <location evidence="3">Mitochondrion membrane</location>
        <topology evidence="3">Single-pass membrane protein</topology>
    </subcellularLocation>
    <subcellularLocation>
        <location evidence="5">Periplasm</location>
    </subcellularLocation>
</comment>
<evidence type="ECO:0000256" key="24">
    <source>
        <dbReference type="PIRSR" id="PIRSR611782-1"/>
    </source>
</evidence>
<evidence type="ECO:0000256" key="19">
    <source>
        <dbReference type="ARBA" id="ARBA00023016"/>
    </source>
</evidence>
<evidence type="ECO:0000313" key="26">
    <source>
        <dbReference type="EMBL" id="CAD7235029.1"/>
    </source>
</evidence>
<dbReference type="FunFam" id="2.40.10.10:FF:000001">
    <property type="entry name" value="Periplasmic serine protease DegS"/>
    <property type="match status" value="1"/>
</dbReference>
<dbReference type="AlphaFoldDB" id="A0A7R8ZS72"/>
<evidence type="ECO:0000256" key="1">
    <source>
        <dbReference type="ARBA" id="ARBA00001760"/>
    </source>
</evidence>
<keyword evidence="11" id="KW-0645">Protease</keyword>
<evidence type="ECO:0000256" key="3">
    <source>
        <dbReference type="ARBA" id="ARBA00004304"/>
    </source>
</evidence>
<evidence type="ECO:0000256" key="8">
    <source>
        <dbReference type="ARBA" id="ARBA00013035"/>
    </source>
</evidence>
<dbReference type="Gene3D" id="2.30.42.10">
    <property type="match status" value="2"/>
</dbReference>
<dbReference type="FunFam" id="2.30.42.10:FF:000037">
    <property type="entry name" value="Periplasmic serine endoprotease DegP-like"/>
    <property type="match status" value="1"/>
</dbReference>
<proteinExistence type="inferred from homology"/>
<keyword evidence="17" id="KW-0720">Serine protease</keyword>
<evidence type="ECO:0000256" key="22">
    <source>
        <dbReference type="ARBA" id="ARBA00032850"/>
    </source>
</evidence>
<dbReference type="InterPro" id="IPR009003">
    <property type="entry name" value="Peptidase_S1_PA"/>
</dbReference>
<dbReference type="Gene3D" id="2.40.10.120">
    <property type="match status" value="1"/>
</dbReference>
<evidence type="ECO:0000256" key="9">
    <source>
        <dbReference type="ARBA" id="ARBA00013958"/>
    </source>
</evidence>
<feature type="active site" description="Charge relay system" evidence="24">
    <location>
        <position position="268"/>
    </location>
</feature>
<comment type="function">
    <text evidence="23">Serine protease that shows proteolytic activity against a non-specific substrate beta-casein. Promotes or induces cell death either by direct binding to and inhibition of BIRC proteins (also called inhibitor of apoptosis proteins, IAPs), leading to an increase in caspase activity, or by a BIRC inhibition-independent, caspase-independent and serine protease activity-dependent mechanism. Can antagonize antiapoptotic activity of th/Diap1 by directly inducing the degradation of th/Diap1.</text>
</comment>
<dbReference type="InterPro" id="IPR011782">
    <property type="entry name" value="Pept_S1C_Do"/>
</dbReference>
<evidence type="ECO:0000256" key="7">
    <source>
        <dbReference type="ARBA" id="ARBA00013033"/>
    </source>
</evidence>
<keyword evidence="15" id="KW-0574">Periplasm</keyword>
<accession>A0A7R8ZS72</accession>
<dbReference type="Pfam" id="PF13365">
    <property type="entry name" value="Trypsin_2"/>
    <property type="match status" value="1"/>
</dbReference>
<dbReference type="InterPro" id="IPR001478">
    <property type="entry name" value="PDZ"/>
</dbReference>
<feature type="binding site" evidence="25">
    <location>
        <position position="193"/>
    </location>
    <ligand>
        <name>substrate</name>
    </ligand>
</feature>
<dbReference type="GO" id="GO:0005758">
    <property type="term" value="C:mitochondrial intermembrane space"/>
    <property type="evidence" value="ECO:0007669"/>
    <property type="project" value="UniProtKB-SubCell"/>
</dbReference>
<dbReference type="SUPFAM" id="SSF50494">
    <property type="entry name" value="Trypsin-like serine proteases"/>
    <property type="match status" value="1"/>
</dbReference>
<sequence length="526" mass="57457">MAMTHSPTFILTTSGEGLQLPQQDLAGPQGLAVKRYSYLEDMIMTLTQKTRHVFLLAVATFFLFATLSHAADFKDDVALLERTSKAISHVAETATPAVVHVDVEKSVKAQQMPSFEFFENPFFEHFFGPDFRQQVPKRQERKQRGQGSGFIINKEGYILTNYHVVSDADEITVTLNDNTKVEAELVGTDPQSDIALIKIDHGNNLPFLPLGDSDKMKVGEWVIAIGNPFGLDQTVTVGVISAKGRSKVGLNEYENFIQTDAAINPGNSGGPMLNIYGEVVGINSALYSRTGGYMGIGFAIPVNMVKAIKDQLMNNGKVIRGWLGVVIQDVNEDLAQSFGLEKARGILISEVQKDSPADKAGIEQGDIIVSLNGVELKNSSDLRNRVAMVVPGTKTDVGIIRNGKEQSIKVKIGEQPKNFARGGKSYDPGGAFYEKYGLSFQELTPELAEQLGYRDEEGVLIGDVEPDSAADSAGLQPGQLIQEINKKRVTSLDDVDKVMKQSTDTGRILLRVHSGRYSQYVVLVAE</sequence>
<comment type="catalytic activity">
    <reaction evidence="1">
        <text>Cleavage of non-polar aliphatic amino-acids at the P1 position, with a preference for Val, Ile and Met. At the P2 and P3 positions, Arg is selected most strongly with a secondary preference for other hydrophilic residues.</text>
        <dbReference type="EC" id="3.4.21.108"/>
    </reaction>
</comment>
<dbReference type="PANTHER" id="PTHR22939">
    <property type="entry name" value="SERINE PROTEASE FAMILY S1C HTRA-RELATED"/>
    <property type="match status" value="1"/>
</dbReference>
<evidence type="ECO:0000256" key="5">
    <source>
        <dbReference type="ARBA" id="ARBA00004418"/>
    </source>
</evidence>
<dbReference type="InterPro" id="IPR041489">
    <property type="entry name" value="PDZ_6"/>
</dbReference>
<dbReference type="GO" id="GO:0006508">
    <property type="term" value="P:proteolysis"/>
    <property type="evidence" value="ECO:0007669"/>
    <property type="project" value="UniProtKB-KW"/>
</dbReference>
<dbReference type="NCBIfam" id="TIGR02037">
    <property type="entry name" value="degP_htrA_DO"/>
    <property type="match status" value="1"/>
</dbReference>
<evidence type="ECO:0000256" key="10">
    <source>
        <dbReference type="ARBA" id="ARBA00016929"/>
    </source>
</evidence>
<evidence type="ECO:0000256" key="14">
    <source>
        <dbReference type="ARBA" id="ARBA00022737"/>
    </source>
</evidence>
<dbReference type="PANTHER" id="PTHR22939:SF130">
    <property type="entry name" value="PERIPLASMIC SERINE ENDOPROTEASE DEGP-LIKE-RELATED"/>
    <property type="match status" value="1"/>
</dbReference>
<dbReference type="EC" id="3.4.21.107" evidence="8"/>
<dbReference type="PRINTS" id="PR00834">
    <property type="entry name" value="PROTEASES2C"/>
</dbReference>
<keyword evidence="18" id="KW-0809">Transit peptide</keyword>
<feature type="binding site" evidence="25">
    <location>
        <position position="163"/>
    </location>
    <ligand>
        <name>substrate</name>
    </ligand>
</feature>
<organism evidence="26">
    <name type="scientific">Cyprideis torosa</name>
    <dbReference type="NCBI Taxonomy" id="163714"/>
    <lineage>
        <taxon>Eukaryota</taxon>
        <taxon>Metazoa</taxon>
        <taxon>Ecdysozoa</taxon>
        <taxon>Arthropoda</taxon>
        <taxon>Crustacea</taxon>
        <taxon>Oligostraca</taxon>
        <taxon>Ostracoda</taxon>
        <taxon>Podocopa</taxon>
        <taxon>Podocopida</taxon>
        <taxon>Cytherocopina</taxon>
        <taxon>Cytheroidea</taxon>
        <taxon>Cytherideidae</taxon>
        <taxon>Cyprideis</taxon>
    </lineage>
</organism>
<evidence type="ECO:0000256" key="13">
    <source>
        <dbReference type="ARBA" id="ARBA00022729"/>
    </source>
</evidence>
<dbReference type="InterPro" id="IPR001940">
    <property type="entry name" value="Peptidase_S1C"/>
</dbReference>
<evidence type="ECO:0000256" key="20">
    <source>
        <dbReference type="ARBA" id="ARBA00023145"/>
    </source>
</evidence>
<evidence type="ECO:0000256" key="23">
    <source>
        <dbReference type="ARBA" id="ARBA00035606"/>
    </source>
</evidence>
<dbReference type="Pfam" id="PF17820">
    <property type="entry name" value="PDZ_6"/>
    <property type="match status" value="1"/>
</dbReference>
<dbReference type="SMART" id="SM00228">
    <property type="entry name" value="PDZ"/>
    <property type="match status" value="2"/>
</dbReference>
<evidence type="ECO:0000256" key="25">
    <source>
        <dbReference type="PIRSR" id="PIRSR611782-2"/>
    </source>
</evidence>
<dbReference type="InterPro" id="IPR036034">
    <property type="entry name" value="PDZ_sf"/>
</dbReference>
<name>A0A7R8ZS72_9CRUS</name>
<feature type="active site" description="Charge relay system" evidence="24">
    <location>
        <position position="193"/>
    </location>
</feature>
<dbReference type="OrthoDB" id="8123687at2759"/>
<keyword evidence="19" id="KW-0346">Stress response</keyword>
<comment type="catalytic activity">
    <reaction evidence="2">
        <text>Acts on substrates that are at least partially unfolded. The cleavage site P1 residue is normally between a pair of hydrophobic residues, such as Val-|-Val.</text>
        <dbReference type="EC" id="3.4.21.107"/>
    </reaction>
</comment>
<evidence type="ECO:0000256" key="21">
    <source>
        <dbReference type="ARBA" id="ARBA00029644"/>
    </source>
</evidence>
<keyword evidence="20" id="KW-0865">Zymogen</keyword>
<dbReference type="FunFam" id="2.40.10.120:FF:000007">
    <property type="entry name" value="Periplasmic serine endoprotease DegP-like"/>
    <property type="match status" value="1"/>
</dbReference>
<evidence type="ECO:0000256" key="18">
    <source>
        <dbReference type="ARBA" id="ARBA00022946"/>
    </source>
</evidence>
<dbReference type="GO" id="GO:0031966">
    <property type="term" value="C:mitochondrial membrane"/>
    <property type="evidence" value="ECO:0007669"/>
    <property type="project" value="UniProtKB-SubCell"/>
</dbReference>
<reference evidence="26" key="1">
    <citation type="submission" date="2020-11" db="EMBL/GenBank/DDBJ databases">
        <authorList>
            <person name="Tran Van P."/>
        </authorList>
    </citation>
    <scope>NUCLEOTIDE SEQUENCE</scope>
</reference>
<evidence type="ECO:0000256" key="4">
    <source>
        <dbReference type="ARBA" id="ARBA00004375"/>
    </source>
</evidence>
<feature type="active site" description="Charge relay system" evidence="24">
    <location>
        <position position="163"/>
    </location>
</feature>